<feature type="transmembrane region" description="Helical" evidence="6">
    <location>
        <begin position="57"/>
        <end position="77"/>
    </location>
</feature>
<keyword evidence="2 6" id="KW-0812">Transmembrane</keyword>
<feature type="transmembrane region" description="Helical" evidence="6">
    <location>
        <begin position="84"/>
        <end position="105"/>
    </location>
</feature>
<feature type="compositionally biased region" description="Low complexity" evidence="5">
    <location>
        <begin position="553"/>
        <end position="565"/>
    </location>
</feature>
<evidence type="ECO:0000256" key="4">
    <source>
        <dbReference type="ARBA" id="ARBA00023136"/>
    </source>
</evidence>
<proteinExistence type="predicted"/>
<organism evidence="7 8">
    <name type="scientific">Trametes cubensis</name>
    <dbReference type="NCBI Taxonomy" id="1111947"/>
    <lineage>
        <taxon>Eukaryota</taxon>
        <taxon>Fungi</taxon>
        <taxon>Dikarya</taxon>
        <taxon>Basidiomycota</taxon>
        <taxon>Agaricomycotina</taxon>
        <taxon>Agaricomycetes</taxon>
        <taxon>Polyporales</taxon>
        <taxon>Polyporaceae</taxon>
        <taxon>Trametes</taxon>
    </lineage>
</organism>
<keyword evidence="4 6" id="KW-0472">Membrane</keyword>
<reference evidence="7" key="1">
    <citation type="submission" date="2022-11" db="EMBL/GenBank/DDBJ databases">
        <title>Genome Sequence of Cubamyces cubensis.</title>
        <authorList>
            <person name="Buettner E."/>
        </authorList>
    </citation>
    <scope>NUCLEOTIDE SEQUENCE</scope>
    <source>
        <strain evidence="7">MPL-01</strain>
    </source>
</reference>
<feature type="transmembrane region" description="Helical" evidence="6">
    <location>
        <begin position="12"/>
        <end position="37"/>
    </location>
</feature>
<dbReference type="SUPFAM" id="SSF103473">
    <property type="entry name" value="MFS general substrate transporter"/>
    <property type="match status" value="1"/>
</dbReference>
<keyword evidence="8" id="KW-1185">Reference proteome</keyword>
<name>A0AAD7X4P6_9APHY</name>
<protein>
    <recommendedName>
        <fullName evidence="9">MFS general substrate transporter</fullName>
    </recommendedName>
</protein>
<feature type="transmembrane region" description="Helical" evidence="6">
    <location>
        <begin position="186"/>
        <end position="206"/>
    </location>
</feature>
<dbReference type="Proteomes" id="UP001215151">
    <property type="component" value="Unassembled WGS sequence"/>
</dbReference>
<feature type="transmembrane region" description="Helical" evidence="6">
    <location>
        <begin position="160"/>
        <end position="180"/>
    </location>
</feature>
<dbReference type="InterPro" id="IPR011701">
    <property type="entry name" value="MFS"/>
</dbReference>
<evidence type="ECO:0008006" key="9">
    <source>
        <dbReference type="Google" id="ProtNLM"/>
    </source>
</evidence>
<feature type="transmembrane region" description="Helical" evidence="6">
    <location>
        <begin position="596"/>
        <end position="615"/>
    </location>
</feature>
<dbReference type="EMBL" id="JAPEVG010000434">
    <property type="protein sequence ID" value="KAJ8462849.1"/>
    <property type="molecule type" value="Genomic_DNA"/>
</dbReference>
<dbReference type="AlphaFoldDB" id="A0AAD7X4P6"/>
<evidence type="ECO:0000313" key="7">
    <source>
        <dbReference type="EMBL" id="KAJ8462849.1"/>
    </source>
</evidence>
<feature type="transmembrane region" description="Helical" evidence="6">
    <location>
        <begin position="462"/>
        <end position="484"/>
    </location>
</feature>
<keyword evidence="3 6" id="KW-1133">Transmembrane helix</keyword>
<dbReference type="PANTHER" id="PTHR21576">
    <property type="entry name" value="UNCHARACTERIZED NODULIN-LIKE PROTEIN"/>
    <property type="match status" value="1"/>
</dbReference>
<feature type="transmembrane region" description="Helical" evidence="6">
    <location>
        <begin position="351"/>
        <end position="369"/>
    </location>
</feature>
<evidence type="ECO:0000313" key="8">
    <source>
        <dbReference type="Proteomes" id="UP001215151"/>
    </source>
</evidence>
<dbReference type="GO" id="GO:0022857">
    <property type="term" value="F:transmembrane transporter activity"/>
    <property type="evidence" value="ECO:0007669"/>
    <property type="project" value="InterPro"/>
</dbReference>
<gene>
    <name evidence="7" type="ORF">ONZ51_g10633</name>
</gene>
<evidence type="ECO:0000256" key="2">
    <source>
        <dbReference type="ARBA" id="ARBA00022692"/>
    </source>
</evidence>
<comment type="subcellular location">
    <subcellularLocation>
        <location evidence="1">Membrane</location>
        <topology evidence="1">Multi-pass membrane protein</topology>
    </subcellularLocation>
</comment>
<feature type="region of interest" description="Disordered" evidence="5">
    <location>
        <begin position="546"/>
        <end position="565"/>
    </location>
</feature>
<feature type="transmembrane region" description="Helical" evidence="6">
    <location>
        <begin position="427"/>
        <end position="450"/>
    </location>
</feature>
<dbReference type="InterPro" id="IPR036259">
    <property type="entry name" value="MFS_trans_sf"/>
</dbReference>
<dbReference type="GO" id="GO:0000329">
    <property type="term" value="C:fungal-type vacuole membrane"/>
    <property type="evidence" value="ECO:0007669"/>
    <property type="project" value="TreeGrafter"/>
</dbReference>
<dbReference type="PANTHER" id="PTHR21576:SF160">
    <property type="entry name" value="NODULIN-LIKE DOMAIN-CONTAINING PROTEIN"/>
    <property type="match status" value="1"/>
</dbReference>
<comment type="caution">
    <text evidence="7">The sequence shown here is derived from an EMBL/GenBank/DDBJ whole genome shotgun (WGS) entry which is preliminary data.</text>
</comment>
<sequence length="636" mass="67904">MSSSHANHPPPLLSFARVTSFLTCILVALASGTNYVFSAYGPQLGERLKLTHTQINIVGLSGNIGVYGTAPIWGGIVDRKGPRLMMVMAFFSLLIGYLGIRQFFINGLPDDDSSIGLFSLCALVFCGFLTGIGGNGGLVGSMNSTAKSFPDKTRATANGIVISGFGLSAFLFSTIAHTFFPGNTSSFLLVLAIGTALPMILGFLFVRPIPPPHIDSTRRLEDGTPVSPADYGVGEGLGTGSPTTYSVENTSHTHLLARDEDEEDEDARVPAIELEEEEPLVSSTHAQATSDYVVPGQVDSVALSPTHAGLTRHRSHSSRSISRRSIQTHLDKTADGQPNIHGKRLFKTLDFWLLFTICSLLSGTGLMYINNVGAISQALFANKNPDYDEIKAAQWQATQVSTVSVMNCLGRILIGVIADFTKVKLRLPRSACIVLVALMFVVSQLMCFSIDRIGDLWKASALLGVAYGGLFGLFPTLVIEWFGLPHFSENWGFVSLSPMLGGNIFSIAFGRNVDAHDPDASPSNSDTSTLSSTAAAALSTLASSLLPSPPSTSTPAALPTSTPTLSSTLTDAVRARAGVPSSHHCIMGRECYVDSIKMTIGACCVALALGVYAAWRDLRKHRARRTPAVVVWEDDE</sequence>
<feature type="transmembrane region" description="Helical" evidence="6">
    <location>
        <begin position="117"/>
        <end position="139"/>
    </location>
</feature>
<dbReference type="Gene3D" id="1.20.1250.20">
    <property type="entry name" value="MFS general substrate transporter like domains"/>
    <property type="match status" value="2"/>
</dbReference>
<evidence type="ECO:0000256" key="6">
    <source>
        <dbReference type="SAM" id="Phobius"/>
    </source>
</evidence>
<dbReference type="Pfam" id="PF07690">
    <property type="entry name" value="MFS_1"/>
    <property type="match status" value="1"/>
</dbReference>
<evidence type="ECO:0000256" key="3">
    <source>
        <dbReference type="ARBA" id="ARBA00022989"/>
    </source>
</evidence>
<evidence type="ECO:0000256" key="1">
    <source>
        <dbReference type="ARBA" id="ARBA00004141"/>
    </source>
</evidence>
<accession>A0AAD7X4P6</accession>
<evidence type="ECO:0000256" key="5">
    <source>
        <dbReference type="SAM" id="MobiDB-lite"/>
    </source>
</evidence>